<organism evidence="1 2">
    <name type="scientific">Nonomuraea insulae</name>
    <dbReference type="NCBI Taxonomy" id="1616787"/>
    <lineage>
        <taxon>Bacteria</taxon>
        <taxon>Bacillati</taxon>
        <taxon>Actinomycetota</taxon>
        <taxon>Actinomycetes</taxon>
        <taxon>Streptosporangiales</taxon>
        <taxon>Streptosporangiaceae</taxon>
        <taxon>Nonomuraea</taxon>
    </lineage>
</organism>
<gene>
    <name evidence="1" type="ORF">ACFPZ3_17625</name>
</gene>
<comment type="caution">
    <text evidence="1">The sequence shown here is derived from an EMBL/GenBank/DDBJ whole genome shotgun (WGS) entry which is preliminary data.</text>
</comment>
<reference evidence="2" key="1">
    <citation type="journal article" date="2019" name="Int. J. Syst. Evol. Microbiol.">
        <title>The Global Catalogue of Microorganisms (GCM) 10K type strain sequencing project: providing services to taxonomists for standard genome sequencing and annotation.</title>
        <authorList>
            <consortium name="The Broad Institute Genomics Platform"/>
            <consortium name="The Broad Institute Genome Sequencing Center for Infectious Disease"/>
            <person name="Wu L."/>
            <person name="Ma J."/>
        </authorList>
    </citation>
    <scope>NUCLEOTIDE SEQUENCE [LARGE SCALE GENOMIC DNA]</scope>
    <source>
        <strain evidence="2">CCUG 53903</strain>
    </source>
</reference>
<dbReference type="RefSeq" id="WP_379515203.1">
    <property type="nucleotide sequence ID" value="NZ_JBHSPA010000023.1"/>
</dbReference>
<evidence type="ECO:0000313" key="1">
    <source>
        <dbReference type="EMBL" id="MFC5825685.1"/>
    </source>
</evidence>
<protein>
    <submittedName>
        <fullName evidence="1">Uncharacterized protein</fullName>
    </submittedName>
</protein>
<dbReference type="Proteomes" id="UP001596058">
    <property type="component" value="Unassembled WGS sequence"/>
</dbReference>
<accession>A0ABW1CLZ4</accession>
<dbReference type="EMBL" id="JBHSPA010000023">
    <property type="protein sequence ID" value="MFC5825685.1"/>
    <property type="molecule type" value="Genomic_DNA"/>
</dbReference>
<sequence length="74" mass="8205">MPTERLNALWSMLRPLPLGPFLPTYTAEKLFVAPGLLAQVSGDETKAVVSFGALYRATLTPLLEHGFRWARFDG</sequence>
<evidence type="ECO:0000313" key="2">
    <source>
        <dbReference type="Proteomes" id="UP001596058"/>
    </source>
</evidence>
<name>A0ABW1CLZ4_9ACTN</name>
<keyword evidence="2" id="KW-1185">Reference proteome</keyword>
<proteinExistence type="predicted"/>